<dbReference type="Proteomes" id="UP000191500">
    <property type="component" value="Unassembled WGS sequence"/>
</dbReference>
<comment type="caution">
    <text evidence="10">The sequence shown here is derived from an EMBL/GenBank/DDBJ whole genome shotgun (WGS) entry which is preliminary data.</text>
</comment>
<dbReference type="InterPro" id="IPR002110">
    <property type="entry name" value="Ankyrin_rpt"/>
</dbReference>
<evidence type="ECO:0000313" key="10">
    <source>
        <dbReference type="EMBL" id="OQE40889.1"/>
    </source>
</evidence>
<dbReference type="GO" id="GO:0016020">
    <property type="term" value="C:membrane"/>
    <property type="evidence" value="ECO:0007669"/>
    <property type="project" value="UniProtKB-SubCell"/>
</dbReference>
<feature type="repeat" description="ANK" evidence="7">
    <location>
        <begin position="37"/>
        <end position="69"/>
    </location>
</feature>
<feature type="transmembrane region" description="Helical" evidence="9">
    <location>
        <begin position="1607"/>
        <end position="1628"/>
    </location>
</feature>
<feature type="region of interest" description="Disordered" evidence="8">
    <location>
        <begin position="792"/>
        <end position="1051"/>
    </location>
</feature>
<feature type="compositionally biased region" description="Basic and acidic residues" evidence="8">
    <location>
        <begin position="940"/>
        <end position="950"/>
    </location>
</feature>
<dbReference type="STRING" id="36646.A0A1V6URM4"/>
<feature type="repeat" description="ANK" evidence="7">
    <location>
        <begin position="174"/>
        <end position="206"/>
    </location>
</feature>
<organism evidence="10 11">
    <name type="scientific">Penicillium coprophilum</name>
    <dbReference type="NCBI Taxonomy" id="36646"/>
    <lineage>
        <taxon>Eukaryota</taxon>
        <taxon>Fungi</taxon>
        <taxon>Dikarya</taxon>
        <taxon>Ascomycota</taxon>
        <taxon>Pezizomycotina</taxon>
        <taxon>Eurotiomycetes</taxon>
        <taxon>Eurotiomycetidae</taxon>
        <taxon>Eurotiales</taxon>
        <taxon>Aspergillaceae</taxon>
        <taxon>Penicillium</taxon>
    </lineage>
</organism>
<evidence type="ECO:0000256" key="9">
    <source>
        <dbReference type="SAM" id="Phobius"/>
    </source>
</evidence>
<feature type="compositionally biased region" description="Basic and acidic residues" evidence="8">
    <location>
        <begin position="792"/>
        <end position="819"/>
    </location>
</feature>
<feature type="compositionally biased region" description="Polar residues" evidence="8">
    <location>
        <begin position="903"/>
        <end position="914"/>
    </location>
</feature>
<keyword evidence="3" id="KW-0677">Repeat</keyword>
<feature type="region of interest" description="Disordered" evidence="8">
    <location>
        <begin position="612"/>
        <end position="645"/>
    </location>
</feature>
<protein>
    <submittedName>
        <fullName evidence="10">Uncharacterized protein</fullName>
    </submittedName>
</protein>
<dbReference type="PANTHER" id="PTHR24198:SF165">
    <property type="entry name" value="ANKYRIN REPEAT-CONTAINING PROTEIN-RELATED"/>
    <property type="match status" value="1"/>
</dbReference>
<dbReference type="Pfam" id="PF01544">
    <property type="entry name" value="CorA"/>
    <property type="match status" value="1"/>
</dbReference>
<dbReference type="Pfam" id="PF12796">
    <property type="entry name" value="Ank_2"/>
    <property type="match status" value="2"/>
</dbReference>
<dbReference type="SMART" id="SM00248">
    <property type="entry name" value="ANK"/>
    <property type="match status" value="11"/>
</dbReference>
<keyword evidence="11" id="KW-1185">Reference proteome</keyword>
<dbReference type="PANTHER" id="PTHR24198">
    <property type="entry name" value="ANKYRIN REPEAT AND PROTEIN KINASE DOMAIN-CONTAINING PROTEIN"/>
    <property type="match status" value="1"/>
</dbReference>
<accession>A0A1V6URM4</accession>
<feature type="compositionally biased region" description="Basic and acidic residues" evidence="8">
    <location>
        <begin position="626"/>
        <end position="645"/>
    </location>
</feature>
<feature type="repeat" description="ANK" evidence="7">
    <location>
        <begin position="105"/>
        <end position="137"/>
    </location>
</feature>
<reference evidence="11" key="1">
    <citation type="journal article" date="2017" name="Nat. Microbiol.">
        <title>Global analysis of biosynthetic gene clusters reveals vast potential of secondary metabolite production in Penicillium species.</title>
        <authorList>
            <person name="Nielsen J.C."/>
            <person name="Grijseels S."/>
            <person name="Prigent S."/>
            <person name="Ji B."/>
            <person name="Dainat J."/>
            <person name="Nielsen K.F."/>
            <person name="Frisvad J.C."/>
            <person name="Workman M."/>
            <person name="Nielsen J."/>
        </authorList>
    </citation>
    <scope>NUCLEOTIDE SEQUENCE [LARGE SCALE GENOMIC DNA]</scope>
    <source>
        <strain evidence="11">IBT 31321</strain>
    </source>
</reference>
<proteinExistence type="predicted"/>
<evidence type="ECO:0000256" key="4">
    <source>
        <dbReference type="ARBA" id="ARBA00022989"/>
    </source>
</evidence>
<evidence type="ECO:0000256" key="3">
    <source>
        <dbReference type="ARBA" id="ARBA00022737"/>
    </source>
</evidence>
<dbReference type="EMBL" id="MDDG01000005">
    <property type="protein sequence ID" value="OQE40889.1"/>
    <property type="molecule type" value="Genomic_DNA"/>
</dbReference>
<feature type="region of interest" description="Disordered" evidence="8">
    <location>
        <begin position="1311"/>
        <end position="1355"/>
    </location>
</feature>
<dbReference type="InterPro" id="IPR002523">
    <property type="entry name" value="MgTranspt_CorA/ZnTranspt_ZntB"/>
</dbReference>
<dbReference type="SUPFAM" id="SSF144083">
    <property type="entry name" value="Magnesium transport protein CorA, transmembrane region"/>
    <property type="match status" value="1"/>
</dbReference>
<evidence type="ECO:0000256" key="7">
    <source>
        <dbReference type="PROSITE-ProRule" id="PRU00023"/>
    </source>
</evidence>
<evidence type="ECO:0000256" key="8">
    <source>
        <dbReference type="SAM" id="MobiDB-lite"/>
    </source>
</evidence>
<feature type="repeat" description="ANK" evidence="7">
    <location>
        <begin position="70"/>
        <end position="103"/>
    </location>
</feature>
<dbReference type="GO" id="GO:0046873">
    <property type="term" value="F:metal ion transmembrane transporter activity"/>
    <property type="evidence" value="ECO:0007669"/>
    <property type="project" value="InterPro"/>
</dbReference>
<keyword evidence="5 7" id="KW-0040">ANK repeat</keyword>
<feature type="compositionally biased region" description="Polar residues" evidence="8">
    <location>
        <begin position="1244"/>
        <end position="1259"/>
    </location>
</feature>
<evidence type="ECO:0000256" key="2">
    <source>
        <dbReference type="ARBA" id="ARBA00022692"/>
    </source>
</evidence>
<evidence type="ECO:0000256" key="5">
    <source>
        <dbReference type="ARBA" id="ARBA00023043"/>
    </source>
</evidence>
<dbReference type="Gene3D" id="1.20.58.340">
    <property type="entry name" value="Magnesium transport protein CorA, transmembrane region"/>
    <property type="match status" value="1"/>
</dbReference>
<keyword evidence="6 9" id="KW-0472">Membrane</keyword>
<feature type="compositionally biased region" description="Basic and acidic residues" evidence="8">
    <location>
        <begin position="847"/>
        <end position="872"/>
    </location>
</feature>
<feature type="compositionally biased region" description="Polar residues" evidence="8">
    <location>
        <begin position="986"/>
        <end position="1010"/>
    </location>
</feature>
<dbReference type="SUPFAM" id="SSF48403">
    <property type="entry name" value="Ankyrin repeat"/>
    <property type="match status" value="2"/>
</dbReference>
<comment type="subcellular location">
    <subcellularLocation>
        <location evidence="1">Membrane</location>
        <topology evidence="1">Multi-pass membrane protein</topology>
    </subcellularLocation>
</comment>
<dbReference type="Gene3D" id="1.25.40.20">
    <property type="entry name" value="Ankyrin repeat-containing domain"/>
    <property type="match status" value="4"/>
</dbReference>
<evidence type="ECO:0000256" key="6">
    <source>
        <dbReference type="ARBA" id="ARBA00023136"/>
    </source>
</evidence>
<feature type="region of interest" description="Disordered" evidence="8">
    <location>
        <begin position="1226"/>
        <end position="1279"/>
    </location>
</feature>
<dbReference type="InterPro" id="IPR036770">
    <property type="entry name" value="Ankyrin_rpt-contain_sf"/>
</dbReference>
<evidence type="ECO:0000256" key="1">
    <source>
        <dbReference type="ARBA" id="ARBA00004141"/>
    </source>
</evidence>
<evidence type="ECO:0000313" key="11">
    <source>
        <dbReference type="Proteomes" id="UP000191500"/>
    </source>
</evidence>
<name>A0A1V6URM4_9EURO</name>
<gene>
    <name evidence="10" type="ORF">PENCOP_c005G04768</name>
</gene>
<dbReference type="PROSITE" id="PS50297">
    <property type="entry name" value="ANK_REP_REGION"/>
    <property type="match status" value="3"/>
</dbReference>
<feature type="transmembrane region" description="Helical" evidence="9">
    <location>
        <begin position="1648"/>
        <end position="1670"/>
    </location>
</feature>
<feature type="compositionally biased region" description="Basic and acidic residues" evidence="8">
    <location>
        <begin position="1011"/>
        <end position="1028"/>
    </location>
</feature>
<feature type="compositionally biased region" description="Polar residues" evidence="8">
    <location>
        <begin position="822"/>
        <end position="842"/>
    </location>
</feature>
<keyword evidence="4 9" id="KW-1133">Transmembrane helix</keyword>
<feature type="compositionally biased region" description="Basic and acidic residues" evidence="8">
    <location>
        <begin position="1039"/>
        <end position="1051"/>
    </location>
</feature>
<keyword evidence="2 9" id="KW-0812">Transmembrane</keyword>
<dbReference type="PROSITE" id="PS50088">
    <property type="entry name" value="ANK_REPEAT"/>
    <property type="match status" value="4"/>
</dbReference>
<feature type="region of interest" description="Disordered" evidence="8">
    <location>
        <begin position="1071"/>
        <end position="1106"/>
    </location>
</feature>
<dbReference type="InterPro" id="IPR045863">
    <property type="entry name" value="CorA_TM1_TM2"/>
</dbReference>
<sequence>MPELSNWALFNAIGNDDLAGARHALKNGVDPNTRNENQNTALFEAVDKKNLELTQLLLEYGANPNIGNEYGDTPLHRAAYLGRRDEIVDLLLANNADLNLKRPGDGVTPLYEAVRGRELETAKKLLKEDSDLGIVRSDGKTFLHNAVEYETLEFLDLLNWTEKCPIDVNSVTNDNETPLMGAVNAGSICCVEWLLQRQANVNIKDNDQMTAFLWCARIGNVEIAKLLIQQLPKTIYEVDNEGRGAFHHAAGWGHSHFIEWLCNSHQAPDVNPDQGKTLDPNIVDIYGMTFIHWALDFWEPSIVESCLKFCKPTIVNEVDHKGNTPLHIALNTLSARVEVHSILIESMSLGARRKRNKDGESILSRALRNVVQNAESASEWSSIDAHRKFFMELFKDPLDVEYSESGAWPTIIRTDPHHVMEITKKLEELFKGSPLPEKIIFWAARNGATALVTDGLTGLTDSEEKIKVIAETLYWASVSEQENVVEKIVVGLTADDQGKVGRQKQITEVVLPAAFAGYESIVKFLLFCIRANDTQLPDESSTGLFWALTWKNKDAKDVVRRLLMNGANLNSIAGSNKTILQWAIDYHEEVSRSGTETSGYDMLGLLECPIRVPPRPEAPQKPKAKMKQENEASKHSTTKNKQESGENKHICTISDFYCQDEAFYTLQRRSNCHEVIYKEGVAKKMKDSWNEWFPKDESRMPDFRWVHLPVNDWDLAKDLIDSIYFEITAGTSDLGYTRCKNFVRGTQKEHTGSPQSSFMYPAFHFQTRDQGSGESSTVIQYLDNIAKLLEKKAKGDQEKNKQKSNSKDNKTAKHAKEDAGALTQNKNPTSGNQGSKTTNKATTPEGVSHERTEDHMPLNHTPGRNEDTDHPDSSLTDASIKKESRFDTIGADEPGRSKDLSGNAEQSPESGSRPQESEQSKPALGHPSGNGTTGILTTHAELDTRREQNDQRAPQHVAERTKFDANRSSAELSKSGPGEHHPMNLQVPQDGQASDAISTMGDNQSIVSQRETSHDPKNLGGRNQEHPGVDSSPVPALQPDREHSKVTNEQKKQLEKCRVALYMPFLTFQTVKEQRKRRRDNSRSELAARPRLSQENPANKTDPKDYTTQTYMDLSLAAISMLESKSPSCNKLSQEMIFKAIQCSIRSHEAFGQNMDPESAARLLKGHLNFMSKSGEFSSETRRFSFFAKFWKRKSSGSLQNKASSTDMNQAIEYLIDAISLANKADTSRNSLTPPPSNDRLNADPSQDSTNQTDGSADLSSKGRDESTQTRKRHESRTLDQYFYSSLPDTVRRDADQVIVRYQAKKGCSNKEDYEKRLLTNETPRPPPESRRTTDPDPQNSDKTQDKLQAPGYHSNEKNLSYQENFKLCMVDQLWLWVLDDRTIITCFPDTEKNGDQHKDYQKSPLDHICDHINREMRPQIRNVYHLAALITSFCANSIDKCQARIGSGEERLLDMFSESIGLVADKEVMLFNSFKNRLGSDVRDLKLEDDIELLEEIKDIRDELNILERILDDQADLTQKLFNLFDVEKREGTITNSLQDQVLQYYQQRAGVELRLDRIKKMDEDAKISYDAINFLLDLKQKHANVMEAKAAREQAESTADQGRTVLIFTIVTIVFAPLSFLCSFFALNIESFPRMDGDISFPNSWIYWRVYGISVAIFVPLIVGTLAYGPMKTVWKRQESSRQGFLSSDRNTKAMLMENAINMEAANSHFNDQVTKLTRNRLRPRKAQGPSP</sequence>